<dbReference type="EMBL" id="KV417593">
    <property type="protein sequence ID" value="KZP16471.1"/>
    <property type="molecule type" value="Genomic_DNA"/>
</dbReference>
<dbReference type="AlphaFoldDB" id="A0A166F5V2"/>
<name>A0A166F5V2_9AGAM</name>
<accession>A0A166F5V2</accession>
<evidence type="ECO:0000313" key="2">
    <source>
        <dbReference type="EMBL" id="KZP16471.1"/>
    </source>
</evidence>
<dbReference type="Proteomes" id="UP000076532">
    <property type="component" value="Unassembled WGS sequence"/>
</dbReference>
<sequence length="155" mass="17167">MEDPAAHIRVFTLRLMWITWTIVHICSVPTGSPVSPSTLHMSHTARPFEARPSSSAEQQRIRFSSTLLDQPHPFSIICRTCAHGGLKALMSGLRLGSLAVRHANTTVLSHVRIVQVAAESRLQYSQRFSLQAQAPRTEFEFGRCSLKSFNGLGLA</sequence>
<organism evidence="2 3">
    <name type="scientific">Athelia psychrophila</name>
    <dbReference type="NCBI Taxonomy" id="1759441"/>
    <lineage>
        <taxon>Eukaryota</taxon>
        <taxon>Fungi</taxon>
        <taxon>Dikarya</taxon>
        <taxon>Basidiomycota</taxon>
        <taxon>Agaricomycotina</taxon>
        <taxon>Agaricomycetes</taxon>
        <taxon>Agaricomycetidae</taxon>
        <taxon>Atheliales</taxon>
        <taxon>Atheliaceae</taxon>
        <taxon>Athelia</taxon>
    </lineage>
</organism>
<reference evidence="2 3" key="1">
    <citation type="journal article" date="2016" name="Mol. Biol. Evol.">
        <title>Comparative Genomics of Early-Diverging Mushroom-Forming Fungi Provides Insights into the Origins of Lignocellulose Decay Capabilities.</title>
        <authorList>
            <person name="Nagy L.G."/>
            <person name="Riley R."/>
            <person name="Tritt A."/>
            <person name="Adam C."/>
            <person name="Daum C."/>
            <person name="Floudas D."/>
            <person name="Sun H."/>
            <person name="Yadav J.S."/>
            <person name="Pangilinan J."/>
            <person name="Larsson K.H."/>
            <person name="Matsuura K."/>
            <person name="Barry K."/>
            <person name="Labutti K."/>
            <person name="Kuo R."/>
            <person name="Ohm R.A."/>
            <person name="Bhattacharya S.S."/>
            <person name="Shirouzu T."/>
            <person name="Yoshinaga Y."/>
            <person name="Martin F.M."/>
            <person name="Grigoriev I.V."/>
            <person name="Hibbett D.S."/>
        </authorList>
    </citation>
    <scope>NUCLEOTIDE SEQUENCE [LARGE SCALE GENOMIC DNA]</scope>
    <source>
        <strain evidence="2 3">CBS 109695</strain>
    </source>
</reference>
<feature type="chain" id="PRO_5007873160" description="Secreted protein" evidence="1">
    <location>
        <begin position="28"/>
        <end position="155"/>
    </location>
</feature>
<protein>
    <recommendedName>
        <fullName evidence="4">Secreted protein</fullName>
    </recommendedName>
</protein>
<feature type="signal peptide" evidence="1">
    <location>
        <begin position="1"/>
        <end position="27"/>
    </location>
</feature>
<evidence type="ECO:0000256" key="1">
    <source>
        <dbReference type="SAM" id="SignalP"/>
    </source>
</evidence>
<gene>
    <name evidence="2" type="ORF">FIBSPDRAFT_60932</name>
</gene>
<evidence type="ECO:0000313" key="3">
    <source>
        <dbReference type="Proteomes" id="UP000076532"/>
    </source>
</evidence>
<keyword evidence="1" id="KW-0732">Signal</keyword>
<evidence type="ECO:0008006" key="4">
    <source>
        <dbReference type="Google" id="ProtNLM"/>
    </source>
</evidence>
<proteinExistence type="predicted"/>
<keyword evidence="3" id="KW-1185">Reference proteome</keyword>